<dbReference type="AlphaFoldDB" id="A0A917HPX4"/>
<reference evidence="2" key="2">
    <citation type="submission" date="2020-09" db="EMBL/GenBank/DDBJ databases">
        <authorList>
            <person name="Sun Q."/>
            <person name="Zhou Y."/>
        </authorList>
    </citation>
    <scope>NUCLEOTIDE SEQUENCE</scope>
    <source>
        <strain evidence="2">CGMCC 1.12195</strain>
    </source>
</reference>
<organism evidence="2 3">
    <name type="scientific">Parapedobacter pyrenivorans</name>
    <dbReference type="NCBI Taxonomy" id="1305674"/>
    <lineage>
        <taxon>Bacteria</taxon>
        <taxon>Pseudomonadati</taxon>
        <taxon>Bacteroidota</taxon>
        <taxon>Sphingobacteriia</taxon>
        <taxon>Sphingobacteriales</taxon>
        <taxon>Sphingobacteriaceae</taxon>
        <taxon>Parapedobacter</taxon>
    </lineage>
</organism>
<gene>
    <name evidence="2" type="ORF">GCM10007415_20510</name>
</gene>
<keyword evidence="1" id="KW-0472">Membrane</keyword>
<proteinExistence type="predicted"/>
<accession>A0A917HPX4</accession>
<keyword evidence="1" id="KW-0812">Transmembrane</keyword>
<keyword evidence="1" id="KW-1133">Transmembrane helix</keyword>
<dbReference type="Proteomes" id="UP000660862">
    <property type="component" value="Unassembled WGS sequence"/>
</dbReference>
<evidence type="ECO:0000313" key="3">
    <source>
        <dbReference type="Proteomes" id="UP000660862"/>
    </source>
</evidence>
<name>A0A917HPX4_9SPHI</name>
<dbReference type="EMBL" id="BMER01000001">
    <property type="protein sequence ID" value="GGG86777.1"/>
    <property type="molecule type" value="Genomic_DNA"/>
</dbReference>
<sequence>MSQIFDLNRFLHLVGSHFRKNLKTYLISCVVFAGVTIGLFVLVVSSYREEAIVAGKQFFVYLIVIYAGLFIFTVGVFQPFQRPREGPFQLMLPASGFEKFLLGWLVSLVGYTICANVVFFVIRYAVLQYYAAQGYEVSGFLDYDRILFQQNGISMAWVLAAIYLFLHSFALYGSLMFRKMAVLKTALALLLVVLAYWVVNGMLYRSLFQLDIQQTPLLPLMPLFLQGDGMVYQVDIPDWPYWLLALSIAVMGLLWVASYHKLREKEG</sequence>
<comment type="caution">
    <text evidence="2">The sequence shown here is derived from an EMBL/GenBank/DDBJ whole genome shotgun (WGS) entry which is preliminary data.</text>
</comment>
<evidence type="ECO:0000313" key="2">
    <source>
        <dbReference type="EMBL" id="GGG86777.1"/>
    </source>
</evidence>
<evidence type="ECO:0000256" key="1">
    <source>
        <dbReference type="SAM" id="Phobius"/>
    </source>
</evidence>
<feature type="transmembrane region" description="Helical" evidence="1">
    <location>
        <begin position="181"/>
        <end position="199"/>
    </location>
</feature>
<keyword evidence="3" id="KW-1185">Reference proteome</keyword>
<feature type="transmembrane region" description="Helical" evidence="1">
    <location>
        <begin position="25"/>
        <end position="47"/>
    </location>
</feature>
<feature type="transmembrane region" description="Helical" evidence="1">
    <location>
        <begin position="239"/>
        <end position="257"/>
    </location>
</feature>
<feature type="transmembrane region" description="Helical" evidence="1">
    <location>
        <begin position="146"/>
        <end position="169"/>
    </location>
</feature>
<reference evidence="2" key="1">
    <citation type="journal article" date="2014" name="Int. J. Syst. Evol. Microbiol.">
        <title>Complete genome sequence of Corynebacterium casei LMG S-19264T (=DSM 44701T), isolated from a smear-ripened cheese.</title>
        <authorList>
            <consortium name="US DOE Joint Genome Institute (JGI-PGF)"/>
            <person name="Walter F."/>
            <person name="Albersmeier A."/>
            <person name="Kalinowski J."/>
            <person name="Ruckert C."/>
        </authorList>
    </citation>
    <scope>NUCLEOTIDE SEQUENCE</scope>
    <source>
        <strain evidence="2">CGMCC 1.12195</strain>
    </source>
</reference>
<feature type="transmembrane region" description="Helical" evidence="1">
    <location>
        <begin position="101"/>
        <end position="126"/>
    </location>
</feature>
<feature type="transmembrane region" description="Helical" evidence="1">
    <location>
        <begin position="59"/>
        <end position="80"/>
    </location>
</feature>
<protein>
    <submittedName>
        <fullName evidence="2">Uncharacterized protein</fullName>
    </submittedName>
</protein>